<evidence type="ECO:0000313" key="1">
    <source>
        <dbReference type="EMBL" id="SBR57571.1"/>
    </source>
</evidence>
<dbReference type="AlphaFoldDB" id="A0A1A8MLX7"/>
<dbReference type="PANTHER" id="PTHR31025:SF31">
    <property type="entry name" value="SI:CH211-166E11.5"/>
    <property type="match status" value="1"/>
</dbReference>
<protein>
    <submittedName>
        <fullName evidence="1">Si:ch211-166e11.5</fullName>
    </submittedName>
</protein>
<gene>
    <name evidence="1" type="primary">SI:CH211-166E11.5</name>
</gene>
<dbReference type="EMBL" id="HAEF01016412">
    <property type="protein sequence ID" value="SBR57571.1"/>
    <property type="molecule type" value="Transcribed_RNA"/>
</dbReference>
<dbReference type="PANTHER" id="PTHR31025">
    <property type="entry name" value="SI:CH211-196P9.1-RELATED"/>
    <property type="match status" value="1"/>
</dbReference>
<feature type="non-terminal residue" evidence="1">
    <location>
        <position position="1"/>
    </location>
</feature>
<sequence>SFAAVERQDEEDVNAKVILQEMDDSVEMRREVSIRGSVVYLREKEEKLFKEQLVDRDLTNEVLKIIVTRGASSDPASARIVIEATEVLEEVDVPRACALLMGLIHSLNLSYPKELKNTFEVFQKTDKVVFPDCSHPCLSYLTPPSPKIRLGGAQGDEAPQPYPVC</sequence>
<reference evidence="1" key="1">
    <citation type="submission" date="2016-05" db="EMBL/GenBank/DDBJ databases">
        <authorList>
            <person name="Lavstsen T."/>
            <person name="Jespersen J.S."/>
        </authorList>
    </citation>
    <scope>NUCLEOTIDE SEQUENCE</scope>
    <source>
        <tissue evidence="1">Brain</tissue>
    </source>
</reference>
<organism evidence="1">
    <name type="scientific">Nothobranchius pienaari</name>
    <dbReference type="NCBI Taxonomy" id="704102"/>
    <lineage>
        <taxon>Eukaryota</taxon>
        <taxon>Metazoa</taxon>
        <taxon>Chordata</taxon>
        <taxon>Craniata</taxon>
        <taxon>Vertebrata</taxon>
        <taxon>Euteleostomi</taxon>
        <taxon>Actinopterygii</taxon>
        <taxon>Neopterygii</taxon>
        <taxon>Teleostei</taxon>
        <taxon>Neoteleostei</taxon>
        <taxon>Acanthomorphata</taxon>
        <taxon>Ovalentaria</taxon>
        <taxon>Atherinomorphae</taxon>
        <taxon>Cyprinodontiformes</taxon>
        <taxon>Nothobranchiidae</taxon>
        <taxon>Nothobranchius</taxon>
    </lineage>
</organism>
<reference evidence="1" key="2">
    <citation type="submission" date="2016-06" db="EMBL/GenBank/DDBJ databases">
        <title>The genome of a short-lived fish provides insights into sex chromosome evolution and the genetic control of aging.</title>
        <authorList>
            <person name="Reichwald K."/>
            <person name="Felder M."/>
            <person name="Petzold A."/>
            <person name="Koch P."/>
            <person name="Groth M."/>
            <person name="Platzer M."/>
        </authorList>
    </citation>
    <scope>NUCLEOTIDE SEQUENCE</scope>
    <source>
        <tissue evidence="1">Brain</tissue>
    </source>
</reference>
<accession>A0A1A8MLX7</accession>
<proteinExistence type="predicted"/>
<name>A0A1A8MLX7_9TELE</name>